<organism evidence="7 8">
    <name type="scientific">Alkalibacterium pelagium</name>
    <dbReference type="NCBI Taxonomy" id="426702"/>
    <lineage>
        <taxon>Bacteria</taxon>
        <taxon>Bacillati</taxon>
        <taxon>Bacillota</taxon>
        <taxon>Bacilli</taxon>
        <taxon>Lactobacillales</taxon>
        <taxon>Carnobacteriaceae</taxon>
        <taxon>Alkalibacterium</taxon>
    </lineage>
</organism>
<accession>A0A1H7IJ13</accession>
<dbReference type="Proteomes" id="UP000199081">
    <property type="component" value="Unassembled WGS sequence"/>
</dbReference>
<dbReference type="AlphaFoldDB" id="A0A1H7IJ13"/>
<keyword evidence="3" id="KW-0408">Iron</keyword>
<dbReference type="FunFam" id="2.102.10.10:FF:000014">
    <property type="entry name" value="Oxidoreductase, FAD dependent"/>
    <property type="match status" value="1"/>
</dbReference>
<dbReference type="GO" id="GO:0046872">
    <property type="term" value="F:metal ion binding"/>
    <property type="evidence" value="ECO:0007669"/>
    <property type="project" value="UniProtKB-KW"/>
</dbReference>
<dbReference type="InterPro" id="IPR005805">
    <property type="entry name" value="Rieske_Fe-S_prot_C"/>
</dbReference>
<dbReference type="InterPro" id="IPR036188">
    <property type="entry name" value="FAD/NAD-bd_sf"/>
</dbReference>
<gene>
    <name evidence="7" type="ORF">SAMN04488099_104149</name>
</gene>
<dbReference type="GO" id="GO:0005737">
    <property type="term" value="C:cytoplasm"/>
    <property type="evidence" value="ECO:0007669"/>
    <property type="project" value="TreeGrafter"/>
</dbReference>
<reference evidence="8" key="1">
    <citation type="submission" date="2016-10" db="EMBL/GenBank/DDBJ databases">
        <authorList>
            <person name="Varghese N."/>
            <person name="Submissions S."/>
        </authorList>
    </citation>
    <scope>NUCLEOTIDE SEQUENCE [LARGE SCALE GENOMIC DNA]</scope>
    <source>
        <strain evidence="8">DSM 19183</strain>
    </source>
</reference>
<keyword evidence="2" id="KW-0479">Metal-binding</keyword>
<dbReference type="SUPFAM" id="SSF50022">
    <property type="entry name" value="ISP domain"/>
    <property type="match status" value="1"/>
</dbReference>
<evidence type="ECO:0000256" key="2">
    <source>
        <dbReference type="ARBA" id="ARBA00022723"/>
    </source>
</evidence>
<dbReference type="EMBL" id="FNZU01000004">
    <property type="protein sequence ID" value="SEK62324.1"/>
    <property type="molecule type" value="Genomic_DNA"/>
</dbReference>
<dbReference type="GO" id="GO:0016020">
    <property type="term" value="C:membrane"/>
    <property type="evidence" value="ECO:0007669"/>
    <property type="project" value="InterPro"/>
</dbReference>
<sequence>MANDYTDSSFSQFPNSYWLKHPVPHFPSLQDDVTTEFAVVGGGIVGIITAYLLAKEGKDVTLVEARDLLTGVTGNTTAKLTAQHSLIYDELISTFNEDKARLYYDANMDGLRFVRQTAEQLGIGCDLDERDAIVFSTTEKGKKQIEKESRAYAELGIDGFLTLGQVRELPFSTTAALTMTGQAQFHPVKFLAGLVEETIRLGGKIYEQTRVVSQLKKKTGLLTEHGSVIDCKKIVVATHYPFNDFNGLYFSKLTIKRSYGLLADVGGPIPEGMYINAESPSRSLRSVENDDGETLLLIGGEGHQTGKSSVPNQEHYTNLESYGKDHFDLKTVRNHWSAQDMTTLDKVPYVGQMSLLSGNTYVATGFNKWGMAMGATAAKVLTDQLLDRPNAYSGLLNPLRSKLKLKDAGQFAKKNVSVSKDFVWTKAKRPHKTPDQLRPDEGGFVSVDGKKVGGYRDKDGTVHLVKTTCTHMGCGLDWNDGERSWDCPCHGSRFSYEGEVLEGPAVKPLKKME</sequence>
<dbReference type="Gene3D" id="3.50.50.60">
    <property type="entry name" value="FAD/NAD(P)-binding domain"/>
    <property type="match status" value="1"/>
</dbReference>
<dbReference type="PANTHER" id="PTHR13847">
    <property type="entry name" value="SARCOSINE DEHYDROGENASE-RELATED"/>
    <property type="match status" value="1"/>
</dbReference>
<dbReference type="Pfam" id="PF00355">
    <property type="entry name" value="Rieske"/>
    <property type="match status" value="1"/>
</dbReference>
<evidence type="ECO:0000259" key="6">
    <source>
        <dbReference type="PROSITE" id="PS51296"/>
    </source>
</evidence>
<evidence type="ECO:0000313" key="8">
    <source>
        <dbReference type="Proteomes" id="UP000199081"/>
    </source>
</evidence>
<feature type="domain" description="Rieske" evidence="6">
    <location>
        <begin position="429"/>
        <end position="513"/>
    </location>
</feature>
<dbReference type="PRINTS" id="PR00162">
    <property type="entry name" value="RIESKE"/>
</dbReference>
<dbReference type="InterPro" id="IPR036922">
    <property type="entry name" value="Rieske_2Fe-2S_sf"/>
</dbReference>
<evidence type="ECO:0000256" key="5">
    <source>
        <dbReference type="ARBA" id="ARBA00023157"/>
    </source>
</evidence>
<protein>
    <submittedName>
        <fullName evidence="7">Glycine/D-amino acid oxidase</fullName>
    </submittedName>
</protein>
<keyword evidence="1" id="KW-0001">2Fe-2S</keyword>
<dbReference type="Pfam" id="PF01266">
    <property type="entry name" value="DAO"/>
    <property type="match status" value="1"/>
</dbReference>
<dbReference type="STRING" id="426702.SAMN04488099_104149"/>
<dbReference type="PROSITE" id="PS51296">
    <property type="entry name" value="RIESKE"/>
    <property type="match status" value="1"/>
</dbReference>
<evidence type="ECO:0000256" key="1">
    <source>
        <dbReference type="ARBA" id="ARBA00022714"/>
    </source>
</evidence>
<dbReference type="RefSeq" id="WP_091479786.1">
    <property type="nucleotide sequence ID" value="NZ_BJYC01000004.1"/>
</dbReference>
<dbReference type="PANTHER" id="PTHR13847:SF274">
    <property type="entry name" value="RIESKE 2FE-2S IRON-SULFUR PROTEIN YHFW-RELATED"/>
    <property type="match status" value="1"/>
</dbReference>
<dbReference type="Gene3D" id="3.30.9.10">
    <property type="entry name" value="D-Amino Acid Oxidase, subunit A, domain 2"/>
    <property type="match status" value="1"/>
</dbReference>
<dbReference type="InterPro" id="IPR017941">
    <property type="entry name" value="Rieske_2Fe-2S"/>
</dbReference>
<dbReference type="SUPFAM" id="SSF51905">
    <property type="entry name" value="FAD/NAD(P)-binding domain"/>
    <property type="match status" value="1"/>
</dbReference>
<keyword evidence="4" id="KW-0411">Iron-sulfur</keyword>
<dbReference type="Gene3D" id="2.102.10.10">
    <property type="entry name" value="Rieske [2Fe-2S] iron-sulphur domain"/>
    <property type="match status" value="1"/>
</dbReference>
<keyword evidence="5" id="KW-1015">Disulfide bond</keyword>
<evidence type="ECO:0000256" key="4">
    <source>
        <dbReference type="ARBA" id="ARBA00023014"/>
    </source>
</evidence>
<evidence type="ECO:0000256" key="3">
    <source>
        <dbReference type="ARBA" id="ARBA00023004"/>
    </source>
</evidence>
<evidence type="ECO:0000313" key="7">
    <source>
        <dbReference type="EMBL" id="SEK62324.1"/>
    </source>
</evidence>
<dbReference type="InterPro" id="IPR006076">
    <property type="entry name" value="FAD-dep_OxRdtase"/>
</dbReference>
<dbReference type="GO" id="GO:0051537">
    <property type="term" value="F:2 iron, 2 sulfur cluster binding"/>
    <property type="evidence" value="ECO:0007669"/>
    <property type="project" value="UniProtKB-KW"/>
</dbReference>
<proteinExistence type="predicted"/>
<name>A0A1H7IJ13_9LACT</name>
<dbReference type="GO" id="GO:0004497">
    <property type="term" value="F:monooxygenase activity"/>
    <property type="evidence" value="ECO:0007669"/>
    <property type="project" value="UniProtKB-ARBA"/>
</dbReference>
<dbReference type="InterPro" id="IPR038010">
    <property type="entry name" value="YhfW_C"/>
</dbReference>
<dbReference type="GO" id="GO:0016705">
    <property type="term" value="F:oxidoreductase activity, acting on paired donors, with incorporation or reduction of molecular oxygen"/>
    <property type="evidence" value="ECO:0007669"/>
    <property type="project" value="UniProtKB-ARBA"/>
</dbReference>
<dbReference type="OrthoDB" id="9767869at2"/>
<keyword evidence="8" id="KW-1185">Reference proteome</keyword>
<dbReference type="CDD" id="cd03477">
    <property type="entry name" value="Rieske_YhfW_C"/>
    <property type="match status" value="1"/>
</dbReference>